<evidence type="ECO:0000313" key="3">
    <source>
        <dbReference type="EMBL" id="VDP93543.1"/>
    </source>
</evidence>
<dbReference type="Proteomes" id="UP000272942">
    <property type="component" value="Unassembled WGS sequence"/>
</dbReference>
<feature type="compositionally biased region" description="Basic residues" evidence="1">
    <location>
        <begin position="155"/>
        <end position="165"/>
    </location>
</feature>
<evidence type="ECO:0000256" key="2">
    <source>
        <dbReference type="SAM" id="Phobius"/>
    </source>
</evidence>
<gene>
    <name evidence="3" type="ORF">ECPE_LOCUS16271</name>
</gene>
<keyword evidence="4" id="KW-1185">Reference proteome</keyword>
<evidence type="ECO:0000313" key="4">
    <source>
        <dbReference type="Proteomes" id="UP000272942"/>
    </source>
</evidence>
<feature type="compositionally biased region" description="Basic residues" evidence="1">
    <location>
        <begin position="92"/>
        <end position="116"/>
    </location>
</feature>
<evidence type="ECO:0000313" key="5">
    <source>
        <dbReference type="WBParaSite" id="ECPE_0001631501-mRNA-1"/>
    </source>
</evidence>
<proteinExistence type="predicted"/>
<dbReference type="OrthoDB" id="6253298at2759"/>
<feature type="region of interest" description="Disordered" evidence="1">
    <location>
        <begin position="16"/>
        <end position="126"/>
    </location>
</feature>
<dbReference type="WBParaSite" id="ECPE_0001631501-mRNA-1">
    <property type="protein sequence ID" value="ECPE_0001631501-mRNA-1"/>
    <property type="gene ID" value="ECPE_0001631501"/>
</dbReference>
<evidence type="ECO:0000256" key="1">
    <source>
        <dbReference type="SAM" id="MobiDB-lite"/>
    </source>
</evidence>
<feature type="compositionally biased region" description="Polar residues" evidence="1">
    <location>
        <begin position="16"/>
        <end position="36"/>
    </location>
</feature>
<keyword evidence="2" id="KW-1133">Transmembrane helix</keyword>
<dbReference type="AlphaFoldDB" id="A0A183BAN7"/>
<sequence>MNRHLSHDLYQQTRLLQPTRTITGSTNIDLITSNPPGNERAESHRARRRSSEHGRESHNQIRHESWHNSTQPDTHEKPKKKHEKHKPDETKKKHNKSEKKQGEKKKHRSGSTHKPRAKDARSKQTAFDSFDEELFVGMAKGEADKSRSKSGGLKSKSKMSLHKSINKTDPSEHSMKSTEKPVGGDPNRAAAVKRRPSIEIEVFKEIPMAKRLVNIPMRALAVVIELHLIWWLVQLLMLVWMTTRVDWQLRVRSPLVSWPGYSPSRMPWLPGQINMRNRLYAVWISLGAFYLPLVILHMTKYVDYIPKP</sequence>
<feature type="transmembrane region" description="Helical" evidence="2">
    <location>
        <begin position="280"/>
        <end position="299"/>
    </location>
</feature>
<accession>A0A183BAN7</accession>
<dbReference type="EMBL" id="UZAN01063639">
    <property type="protein sequence ID" value="VDP93543.1"/>
    <property type="molecule type" value="Genomic_DNA"/>
</dbReference>
<feature type="transmembrane region" description="Helical" evidence="2">
    <location>
        <begin position="219"/>
        <end position="241"/>
    </location>
</feature>
<feature type="compositionally biased region" description="Basic and acidic residues" evidence="1">
    <location>
        <begin position="169"/>
        <end position="179"/>
    </location>
</feature>
<feature type="compositionally biased region" description="Basic and acidic residues" evidence="1">
    <location>
        <begin position="39"/>
        <end position="66"/>
    </location>
</feature>
<protein>
    <submittedName>
        <fullName evidence="5">DUF3533 domain-containing protein</fullName>
    </submittedName>
</protein>
<organism evidence="5">
    <name type="scientific">Echinostoma caproni</name>
    <dbReference type="NCBI Taxonomy" id="27848"/>
    <lineage>
        <taxon>Eukaryota</taxon>
        <taxon>Metazoa</taxon>
        <taxon>Spiralia</taxon>
        <taxon>Lophotrochozoa</taxon>
        <taxon>Platyhelminthes</taxon>
        <taxon>Trematoda</taxon>
        <taxon>Digenea</taxon>
        <taxon>Plagiorchiida</taxon>
        <taxon>Echinostomata</taxon>
        <taxon>Echinostomatoidea</taxon>
        <taxon>Echinostomatidae</taxon>
        <taxon>Echinostoma</taxon>
    </lineage>
</organism>
<keyword evidence="2" id="KW-0812">Transmembrane</keyword>
<feature type="region of interest" description="Disordered" evidence="1">
    <location>
        <begin position="141"/>
        <end position="191"/>
    </location>
</feature>
<keyword evidence="2" id="KW-0472">Membrane</keyword>
<reference evidence="3 4" key="2">
    <citation type="submission" date="2018-11" db="EMBL/GenBank/DDBJ databases">
        <authorList>
            <consortium name="Pathogen Informatics"/>
        </authorList>
    </citation>
    <scope>NUCLEOTIDE SEQUENCE [LARGE SCALE GENOMIC DNA]</scope>
    <source>
        <strain evidence="3 4">Egypt</strain>
    </source>
</reference>
<reference evidence="5" key="1">
    <citation type="submission" date="2016-06" db="UniProtKB">
        <authorList>
            <consortium name="WormBaseParasite"/>
        </authorList>
    </citation>
    <scope>IDENTIFICATION</scope>
</reference>
<name>A0A183BAN7_9TREM</name>